<name>A0A8K0R330_9PLEO</name>
<feature type="transmembrane region" description="Helical" evidence="1">
    <location>
        <begin position="80"/>
        <end position="101"/>
    </location>
</feature>
<protein>
    <submittedName>
        <fullName evidence="2">Uncharacterized protein</fullName>
    </submittedName>
</protein>
<organism evidence="2 3">
    <name type="scientific">Paraphoma chrysanthemicola</name>
    <dbReference type="NCBI Taxonomy" id="798071"/>
    <lineage>
        <taxon>Eukaryota</taxon>
        <taxon>Fungi</taxon>
        <taxon>Dikarya</taxon>
        <taxon>Ascomycota</taxon>
        <taxon>Pezizomycotina</taxon>
        <taxon>Dothideomycetes</taxon>
        <taxon>Pleosporomycetidae</taxon>
        <taxon>Pleosporales</taxon>
        <taxon>Pleosporineae</taxon>
        <taxon>Phaeosphaeriaceae</taxon>
        <taxon>Paraphoma</taxon>
    </lineage>
</organism>
<dbReference type="Proteomes" id="UP000813461">
    <property type="component" value="Unassembled WGS sequence"/>
</dbReference>
<accession>A0A8K0R330</accession>
<evidence type="ECO:0000313" key="3">
    <source>
        <dbReference type="Proteomes" id="UP000813461"/>
    </source>
</evidence>
<keyword evidence="1" id="KW-0812">Transmembrane</keyword>
<dbReference type="OrthoDB" id="3792161at2759"/>
<gene>
    <name evidence="2" type="ORF">FB567DRAFT_78585</name>
</gene>
<keyword evidence="1" id="KW-1133">Transmembrane helix</keyword>
<dbReference type="EMBL" id="JAGMVJ010000012">
    <property type="protein sequence ID" value="KAH7084272.1"/>
    <property type="molecule type" value="Genomic_DNA"/>
</dbReference>
<proteinExistence type="predicted"/>
<comment type="caution">
    <text evidence="2">The sequence shown here is derived from an EMBL/GenBank/DDBJ whole genome shotgun (WGS) entry which is preliminary data.</text>
</comment>
<sequence>MAQTSAPASASLSTLTSGINRWQHRKNTSGIPLRLSMRLLEVIALAASMFVLPAGVHYIVQVFDETYEIVGRRARSPYDASLSGISIAIAGLLSLAWHLWLGRLSYTAIMEEQRVVSNGDEQTRKISWGRILGRIVIPTALLSLGVHFTIQFVQRIGMGPFVTSNVIDAKEVEMDLKGRS</sequence>
<keyword evidence="1" id="KW-0472">Membrane</keyword>
<feature type="transmembrane region" description="Helical" evidence="1">
    <location>
        <begin position="39"/>
        <end position="60"/>
    </location>
</feature>
<feature type="transmembrane region" description="Helical" evidence="1">
    <location>
        <begin position="131"/>
        <end position="150"/>
    </location>
</feature>
<reference evidence="2" key="1">
    <citation type="journal article" date="2021" name="Nat. Commun.">
        <title>Genetic determinants of endophytism in the Arabidopsis root mycobiome.</title>
        <authorList>
            <person name="Mesny F."/>
            <person name="Miyauchi S."/>
            <person name="Thiergart T."/>
            <person name="Pickel B."/>
            <person name="Atanasova L."/>
            <person name="Karlsson M."/>
            <person name="Huettel B."/>
            <person name="Barry K.W."/>
            <person name="Haridas S."/>
            <person name="Chen C."/>
            <person name="Bauer D."/>
            <person name="Andreopoulos W."/>
            <person name="Pangilinan J."/>
            <person name="LaButti K."/>
            <person name="Riley R."/>
            <person name="Lipzen A."/>
            <person name="Clum A."/>
            <person name="Drula E."/>
            <person name="Henrissat B."/>
            <person name="Kohler A."/>
            <person name="Grigoriev I.V."/>
            <person name="Martin F.M."/>
            <person name="Hacquard S."/>
        </authorList>
    </citation>
    <scope>NUCLEOTIDE SEQUENCE</scope>
    <source>
        <strain evidence="2">MPI-SDFR-AT-0120</strain>
    </source>
</reference>
<keyword evidence="3" id="KW-1185">Reference proteome</keyword>
<evidence type="ECO:0000313" key="2">
    <source>
        <dbReference type="EMBL" id="KAH7084272.1"/>
    </source>
</evidence>
<dbReference type="AlphaFoldDB" id="A0A8K0R330"/>
<evidence type="ECO:0000256" key="1">
    <source>
        <dbReference type="SAM" id="Phobius"/>
    </source>
</evidence>